<dbReference type="GeneID" id="110248011"/>
<keyword evidence="1" id="KW-0812">Transmembrane</keyword>
<dbReference type="KEGG" id="epa:110248011"/>
<keyword evidence="3" id="KW-1185">Reference proteome</keyword>
<sequence length="636" mass="71747">MDYISKFSVIVPAVGKLRALVMKKILPMAMEALEYAYIGVRNVIVSLRRFLGQTYSDSLENLLIEINKKGPKVCVDSTSMGKSLSNEKVELMSTSESSIVLLQAMFEIQECANKECPSRNQTCFDCWKFNNSFGNVLYLIQRWKEGMQLCSIKMDKFIDRLNVTAKINAIFDTAFNTTTEIDQFLKIVLRSLAKSAKSIDPLEKHLLACCPCARPNRMLCDQEAIKNSTRSITCPLELLVNFKIFDLLQSVDKNVEKLRVTLFSDVILDNYIPPTRFEINVPKYFQECFGSSSFKRKFTKLCSLPTVATTLRFRSLIYPILKHSFIAQTYSSLQVDIDQSCTQVNESFEHFGRTMTECDGRIAMAISNCKKHSYDPDPGVDYCPCQIPTKLADEKQPYCVVSKRSVLMNCSSHCLNNGFKPGKNPTGDNAKMNKTYGYPVCDNLKYYCKISDVSVKNGNVKCDSEYIFHNRTCQIVPNPGFICPVHMIECSPFGYPIKGVCWNYPVVECVKDDVKRYSACTCNNNYKFNTGKILCQYGNFQGVAPTTDSALELRKTFNCFERLGLDEDIKKDCGASMSPCVIQTSIVNPYKGCKYASNTNQDSNNIGYILGGSSGGVLIVFVLAIMYKYKILRCPE</sequence>
<protein>
    <submittedName>
        <fullName evidence="2">Uncharacterized protein</fullName>
    </submittedName>
</protein>
<dbReference type="AlphaFoldDB" id="A0A913YUA3"/>
<dbReference type="EnsemblMetazoa" id="XM_028661855.1">
    <property type="protein sequence ID" value="XP_028517656.1"/>
    <property type="gene ID" value="LOC110248011"/>
</dbReference>
<name>A0A913YUA3_EXADI</name>
<keyword evidence="1" id="KW-0472">Membrane</keyword>
<proteinExistence type="predicted"/>
<evidence type="ECO:0000313" key="3">
    <source>
        <dbReference type="Proteomes" id="UP000887567"/>
    </source>
</evidence>
<feature type="transmembrane region" description="Helical" evidence="1">
    <location>
        <begin position="606"/>
        <end position="627"/>
    </location>
</feature>
<keyword evidence="1" id="KW-1133">Transmembrane helix</keyword>
<dbReference type="Proteomes" id="UP000887567">
    <property type="component" value="Unplaced"/>
</dbReference>
<dbReference type="RefSeq" id="XP_028517656.1">
    <property type="nucleotide sequence ID" value="XM_028661855.1"/>
</dbReference>
<evidence type="ECO:0000256" key="1">
    <source>
        <dbReference type="SAM" id="Phobius"/>
    </source>
</evidence>
<reference evidence="2" key="1">
    <citation type="submission" date="2022-11" db="UniProtKB">
        <authorList>
            <consortium name="EnsemblMetazoa"/>
        </authorList>
    </citation>
    <scope>IDENTIFICATION</scope>
</reference>
<accession>A0A913YUA3</accession>
<organism evidence="2 3">
    <name type="scientific">Exaiptasia diaphana</name>
    <name type="common">Tropical sea anemone</name>
    <name type="synonym">Aiptasia pulchella</name>
    <dbReference type="NCBI Taxonomy" id="2652724"/>
    <lineage>
        <taxon>Eukaryota</taxon>
        <taxon>Metazoa</taxon>
        <taxon>Cnidaria</taxon>
        <taxon>Anthozoa</taxon>
        <taxon>Hexacorallia</taxon>
        <taxon>Actiniaria</taxon>
        <taxon>Aiptasiidae</taxon>
        <taxon>Exaiptasia</taxon>
    </lineage>
</organism>
<evidence type="ECO:0000313" key="2">
    <source>
        <dbReference type="EnsemblMetazoa" id="XP_028517656.1"/>
    </source>
</evidence>